<accession>A0A8X6NQG2</accession>
<dbReference type="EMBL" id="BMAW01011952">
    <property type="protein sequence ID" value="GFT26301.1"/>
    <property type="molecule type" value="Genomic_DNA"/>
</dbReference>
<evidence type="ECO:0000313" key="1">
    <source>
        <dbReference type="EMBL" id="GFT26301.1"/>
    </source>
</evidence>
<dbReference type="AlphaFoldDB" id="A0A8X6NQG2"/>
<dbReference type="Proteomes" id="UP000887013">
    <property type="component" value="Unassembled WGS sequence"/>
</dbReference>
<name>A0A8X6NQG2_NEPPI</name>
<reference evidence="1" key="1">
    <citation type="submission" date="2020-08" db="EMBL/GenBank/DDBJ databases">
        <title>Multicomponent nature underlies the extraordinary mechanical properties of spider dragline silk.</title>
        <authorList>
            <person name="Kono N."/>
            <person name="Nakamura H."/>
            <person name="Mori M."/>
            <person name="Yoshida Y."/>
            <person name="Ohtoshi R."/>
            <person name="Malay A.D."/>
            <person name="Moran D.A.P."/>
            <person name="Tomita M."/>
            <person name="Numata K."/>
            <person name="Arakawa K."/>
        </authorList>
    </citation>
    <scope>NUCLEOTIDE SEQUENCE</scope>
</reference>
<organism evidence="1 2">
    <name type="scientific">Nephila pilipes</name>
    <name type="common">Giant wood spider</name>
    <name type="synonym">Nephila maculata</name>
    <dbReference type="NCBI Taxonomy" id="299642"/>
    <lineage>
        <taxon>Eukaryota</taxon>
        <taxon>Metazoa</taxon>
        <taxon>Ecdysozoa</taxon>
        <taxon>Arthropoda</taxon>
        <taxon>Chelicerata</taxon>
        <taxon>Arachnida</taxon>
        <taxon>Araneae</taxon>
        <taxon>Araneomorphae</taxon>
        <taxon>Entelegynae</taxon>
        <taxon>Araneoidea</taxon>
        <taxon>Nephilidae</taxon>
        <taxon>Nephila</taxon>
    </lineage>
</organism>
<evidence type="ECO:0000313" key="2">
    <source>
        <dbReference type="Proteomes" id="UP000887013"/>
    </source>
</evidence>
<protein>
    <submittedName>
        <fullName evidence="1">Uncharacterized protein</fullName>
    </submittedName>
</protein>
<proteinExistence type="predicted"/>
<gene>
    <name evidence="1" type="ORF">NPIL_418061</name>
</gene>
<sequence length="119" mass="13908">MLRKRQDTSRVKIDQKIREGNKARTIRRIEQHGLSQSYTLASKSFIFKQSPLFGNVNEAYTQCKTLKFKSEAPEICYLNEVDKLPELNAPSEPLFPYVASITEKKRFLNNRQIITHTFE</sequence>
<comment type="caution">
    <text evidence="1">The sequence shown here is derived from an EMBL/GenBank/DDBJ whole genome shotgun (WGS) entry which is preliminary data.</text>
</comment>
<keyword evidence="2" id="KW-1185">Reference proteome</keyword>